<gene>
    <name evidence="11" type="ORF">Bca52824_037388</name>
</gene>
<evidence type="ECO:0000256" key="1">
    <source>
        <dbReference type="ARBA" id="ARBA00004123"/>
    </source>
</evidence>
<evidence type="ECO:0000256" key="4">
    <source>
        <dbReference type="ARBA" id="ARBA00022728"/>
    </source>
</evidence>
<dbReference type="EMBL" id="JAAMPC010000008">
    <property type="protein sequence ID" value="KAG2300916.1"/>
    <property type="molecule type" value="Genomic_DNA"/>
</dbReference>
<evidence type="ECO:0000256" key="3">
    <source>
        <dbReference type="ARBA" id="ARBA00022664"/>
    </source>
</evidence>
<dbReference type="InterPro" id="IPR009057">
    <property type="entry name" value="Homeodomain-like_sf"/>
</dbReference>
<dbReference type="SMART" id="SM00717">
    <property type="entry name" value="SANT"/>
    <property type="match status" value="1"/>
</dbReference>
<keyword evidence="12" id="KW-1185">Reference proteome</keyword>
<dbReference type="GO" id="GO:0000974">
    <property type="term" value="C:Prp19 complex"/>
    <property type="evidence" value="ECO:0007669"/>
    <property type="project" value="InterPro"/>
</dbReference>
<name>A0A8X7V4R6_BRACI</name>
<protein>
    <submittedName>
        <fullName evidence="11">Uncharacterized protein</fullName>
    </submittedName>
</protein>
<evidence type="ECO:0000259" key="9">
    <source>
        <dbReference type="PROSITE" id="PS50090"/>
    </source>
</evidence>
<reference evidence="11 12" key="1">
    <citation type="submission" date="2020-02" db="EMBL/GenBank/DDBJ databases">
        <authorList>
            <person name="Ma Q."/>
            <person name="Huang Y."/>
            <person name="Song X."/>
            <person name="Pei D."/>
        </authorList>
    </citation>
    <scope>NUCLEOTIDE SEQUENCE [LARGE SCALE GENOMIC DNA]</scope>
    <source>
        <strain evidence="11">Sxm20200214</strain>
        <tissue evidence="11">Leaf</tissue>
    </source>
</reference>
<accession>A0A8X7V4R6</accession>
<evidence type="ECO:0000313" key="11">
    <source>
        <dbReference type="EMBL" id="KAG2300916.1"/>
    </source>
</evidence>
<comment type="subcellular location">
    <subcellularLocation>
        <location evidence="1">Nucleus</location>
    </subcellularLocation>
</comment>
<sequence length="169" mass="19472">MRNMRKGGSWKEGEDAILKAAVMEYGKYQWARVSSRLFRREEDEKLMHLAKLMPTRWRRIASIVGRASSQCLERYGKLVVPNPEPKLHACPDPAGLDEDEKEMLSEARARLANTKGKMAKRRARENQLEEARRLASLQRKRKPEGIDYEAAIRFQKSALADEDLPALHN</sequence>
<comment type="similarity">
    <text evidence="2">Belongs to the CEF1 family.</text>
</comment>
<dbReference type="PANTHER" id="PTHR45885:SF1">
    <property type="entry name" value="CELL DIVISION CYCLE 5-LIKE PROTEIN"/>
    <property type="match status" value="1"/>
</dbReference>
<dbReference type="PROSITE" id="PS51294">
    <property type="entry name" value="HTH_MYB"/>
    <property type="match status" value="2"/>
</dbReference>
<comment type="caution">
    <text evidence="11">The sequence shown here is derived from an EMBL/GenBank/DDBJ whole genome shotgun (WGS) entry which is preliminary data.</text>
</comment>
<feature type="domain" description="HTH myb-type" evidence="10">
    <location>
        <begin position="2"/>
        <end position="40"/>
    </location>
</feature>
<dbReference type="Pfam" id="PF00249">
    <property type="entry name" value="Myb_DNA-binding"/>
    <property type="match status" value="1"/>
</dbReference>
<dbReference type="Proteomes" id="UP000886595">
    <property type="component" value="Unassembled WGS sequence"/>
</dbReference>
<evidence type="ECO:0000256" key="8">
    <source>
        <dbReference type="ARBA" id="ARBA00023242"/>
    </source>
</evidence>
<keyword evidence="7" id="KW-0508">mRNA splicing</keyword>
<dbReference type="Gene3D" id="1.10.10.60">
    <property type="entry name" value="Homeodomain-like"/>
    <property type="match status" value="2"/>
</dbReference>
<keyword evidence="6" id="KW-0238">DNA-binding</keyword>
<proteinExistence type="inferred from homology"/>
<keyword evidence="4" id="KW-0747">Spliceosome</keyword>
<evidence type="ECO:0000313" key="12">
    <source>
        <dbReference type="Proteomes" id="UP000886595"/>
    </source>
</evidence>
<dbReference type="InterPro" id="IPR001005">
    <property type="entry name" value="SANT/Myb"/>
</dbReference>
<keyword evidence="8" id="KW-0539">Nucleus</keyword>
<keyword evidence="5" id="KW-0677">Repeat</keyword>
<dbReference type="AlphaFoldDB" id="A0A8X7V4R6"/>
<feature type="domain" description="Myb-like" evidence="9">
    <location>
        <begin position="2"/>
        <end position="79"/>
    </location>
</feature>
<evidence type="ECO:0000259" key="10">
    <source>
        <dbReference type="PROSITE" id="PS51294"/>
    </source>
</evidence>
<dbReference type="GO" id="GO:0003677">
    <property type="term" value="F:DNA binding"/>
    <property type="evidence" value="ECO:0007669"/>
    <property type="project" value="UniProtKB-KW"/>
</dbReference>
<evidence type="ECO:0000256" key="7">
    <source>
        <dbReference type="ARBA" id="ARBA00023187"/>
    </source>
</evidence>
<evidence type="ECO:0000256" key="6">
    <source>
        <dbReference type="ARBA" id="ARBA00023125"/>
    </source>
</evidence>
<dbReference type="CDD" id="cd00167">
    <property type="entry name" value="SANT"/>
    <property type="match status" value="1"/>
</dbReference>
<dbReference type="InterPro" id="IPR047242">
    <property type="entry name" value="CDC5L/Cef1"/>
</dbReference>
<evidence type="ECO:0000256" key="2">
    <source>
        <dbReference type="ARBA" id="ARBA00010506"/>
    </source>
</evidence>
<organism evidence="11 12">
    <name type="scientific">Brassica carinata</name>
    <name type="common">Ethiopian mustard</name>
    <name type="synonym">Abyssinian cabbage</name>
    <dbReference type="NCBI Taxonomy" id="52824"/>
    <lineage>
        <taxon>Eukaryota</taxon>
        <taxon>Viridiplantae</taxon>
        <taxon>Streptophyta</taxon>
        <taxon>Embryophyta</taxon>
        <taxon>Tracheophyta</taxon>
        <taxon>Spermatophyta</taxon>
        <taxon>Magnoliopsida</taxon>
        <taxon>eudicotyledons</taxon>
        <taxon>Gunneridae</taxon>
        <taxon>Pentapetalae</taxon>
        <taxon>rosids</taxon>
        <taxon>malvids</taxon>
        <taxon>Brassicales</taxon>
        <taxon>Brassicaceae</taxon>
        <taxon>Brassiceae</taxon>
        <taxon>Brassica</taxon>
    </lineage>
</organism>
<dbReference type="GO" id="GO:0005681">
    <property type="term" value="C:spliceosomal complex"/>
    <property type="evidence" value="ECO:0007669"/>
    <property type="project" value="UniProtKB-KW"/>
</dbReference>
<dbReference type="PANTHER" id="PTHR45885">
    <property type="entry name" value="CELL DIVISION CYCLE 5-LIKE PROTEIN"/>
    <property type="match status" value="1"/>
</dbReference>
<keyword evidence="3" id="KW-0507">mRNA processing</keyword>
<feature type="domain" description="HTH myb-type" evidence="10">
    <location>
        <begin position="41"/>
        <end position="83"/>
    </location>
</feature>
<dbReference type="GO" id="GO:0000398">
    <property type="term" value="P:mRNA splicing, via spliceosome"/>
    <property type="evidence" value="ECO:0007669"/>
    <property type="project" value="InterPro"/>
</dbReference>
<dbReference type="InterPro" id="IPR017930">
    <property type="entry name" value="Myb_dom"/>
</dbReference>
<dbReference type="OrthoDB" id="1410009at2759"/>
<dbReference type="SUPFAM" id="SSF46689">
    <property type="entry name" value="Homeodomain-like"/>
    <property type="match status" value="2"/>
</dbReference>
<evidence type="ECO:0000256" key="5">
    <source>
        <dbReference type="ARBA" id="ARBA00022737"/>
    </source>
</evidence>
<dbReference type="PROSITE" id="PS50090">
    <property type="entry name" value="MYB_LIKE"/>
    <property type="match status" value="1"/>
</dbReference>